<dbReference type="SUPFAM" id="SSF50615">
    <property type="entry name" value="N-terminal domain of alpha and beta subunits of F1 ATP synthase"/>
    <property type="match status" value="1"/>
</dbReference>
<evidence type="ECO:0000256" key="1">
    <source>
        <dbReference type="ARBA" id="ARBA00008936"/>
    </source>
</evidence>
<dbReference type="HAMAP" id="MF_00309">
    <property type="entry name" value="ATP_synth_A_arch"/>
    <property type="match status" value="1"/>
</dbReference>
<keyword evidence="3 7" id="KW-0547">Nucleotide-binding</keyword>
<dbReference type="SUPFAM" id="SSF52540">
    <property type="entry name" value="P-loop containing nucleoside triphosphate hydrolases"/>
    <property type="match status" value="1"/>
</dbReference>
<dbReference type="EC" id="7.1.2.2" evidence="7"/>
<dbReference type="Gene3D" id="3.40.50.300">
    <property type="entry name" value="P-loop containing nucleotide triphosphate hydrolases"/>
    <property type="match status" value="1"/>
</dbReference>
<dbReference type="GO" id="GO:0016787">
    <property type="term" value="F:hydrolase activity"/>
    <property type="evidence" value="ECO:0007669"/>
    <property type="project" value="UniProtKB-KW"/>
</dbReference>
<dbReference type="InterPro" id="IPR004100">
    <property type="entry name" value="ATPase_F1/V1/A1_a/bsu_N"/>
</dbReference>
<name>A0A1V6CE43_UNCT6</name>
<dbReference type="InterPro" id="IPR024034">
    <property type="entry name" value="ATPase_F1/V1_b/a_C"/>
</dbReference>
<dbReference type="Gene3D" id="1.10.1140.10">
    <property type="entry name" value="Bovine Mitochondrial F1-atpase, Atp Synthase Beta Chain, Chain D, domain 3"/>
    <property type="match status" value="1"/>
</dbReference>
<dbReference type="InterPro" id="IPR023366">
    <property type="entry name" value="ATP_synth_asu-like_sf"/>
</dbReference>
<evidence type="ECO:0000256" key="5">
    <source>
        <dbReference type="ARBA" id="ARBA00022967"/>
    </source>
</evidence>
<dbReference type="Pfam" id="PF00006">
    <property type="entry name" value="ATP-synt_ab"/>
    <property type="match status" value="1"/>
</dbReference>
<dbReference type="GO" id="GO:0042777">
    <property type="term" value="P:proton motive force-driven plasma membrane ATP synthesis"/>
    <property type="evidence" value="ECO:0007669"/>
    <property type="project" value="UniProtKB-UniRule"/>
</dbReference>
<keyword evidence="6 7" id="KW-0406">Ion transport</keyword>
<evidence type="ECO:0000256" key="3">
    <source>
        <dbReference type="ARBA" id="ARBA00022741"/>
    </source>
</evidence>
<accession>A0A1V6CE43</accession>
<feature type="domain" description="ATPase F1/V1/A1 complex alpha/beta subunit nucleotide-binding" evidence="8">
    <location>
        <begin position="216"/>
        <end position="437"/>
    </location>
</feature>
<dbReference type="InterPro" id="IPR036121">
    <property type="entry name" value="ATPase_F1/V1/A1_a/bsu_N_sf"/>
</dbReference>
<dbReference type="Gene3D" id="2.40.50.100">
    <property type="match status" value="1"/>
</dbReference>
<feature type="binding site" evidence="7">
    <location>
        <begin position="236"/>
        <end position="243"/>
    </location>
    <ligand>
        <name>ATP</name>
        <dbReference type="ChEBI" id="CHEBI:30616"/>
    </ligand>
</feature>
<keyword evidence="4 7" id="KW-0067">ATP-binding</keyword>
<dbReference type="InterPro" id="IPR000194">
    <property type="entry name" value="ATPase_F1/V1/A1_a/bsu_nucl-bd"/>
</dbReference>
<dbReference type="GO" id="GO:0046961">
    <property type="term" value="F:proton-transporting ATPase activity, rotational mechanism"/>
    <property type="evidence" value="ECO:0007669"/>
    <property type="project" value="InterPro"/>
</dbReference>
<feature type="domain" description="ATPase F1/V1/A1 complex alpha/beta subunit N-terminal" evidence="9">
    <location>
        <begin position="8"/>
        <end position="67"/>
    </location>
</feature>
<dbReference type="SUPFAM" id="SSF47917">
    <property type="entry name" value="C-terminal domain of alpha and beta subunits of F1 ATP synthase"/>
    <property type="match status" value="1"/>
</dbReference>
<keyword evidence="12" id="KW-0378">Hydrolase</keyword>
<organism evidence="12">
    <name type="scientific">candidate division TA06 bacterium ADurb.Bin131</name>
    <dbReference type="NCBI Taxonomy" id="1852827"/>
    <lineage>
        <taxon>Bacteria</taxon>
        <taxon>Bacteria division TA06</taxon>
    </lineage>
</organism>
<dbReference type="Pfam" id="PF22919">
    <property type="entry name" value="ATP-synt_VA_C"/>
    <property type="match status" value="1"/>
</dbReference>
<evidence type="ECO:0000259" key="8">
    <source>
        <dbReference type="Pfam" id="PF00006"/>
    </source>
</evidence>
<comment type="caution">
    <text evidence="12">The sequence shown here is derived from an EMBL/GenBank/DDBJ whole genome shotgun (WGS) entry which is preliminary data.</text>
</comment>
<dbReference type="GO" id="GO:0005524">
    <property type="term" value="F:ATP binding"/>
    <property type="evidence" value="ECO:0007669"/>
    <property type="project" value="UniProtKB-UniRule"/>
</dbReference>
<evidence type="ECO:0000256" key="4">
    <source>
        <dbReference type="ARBA" id="ARBA00022840"/>
    </source>
</evidence>
<evidence type="ECO:0000256" key="6">
    <source>
        <dbReference type="ARBA" id="ARBA00023065"/>
    </source>
</evidence>
<dbReference type="InterPro" id="IPR022878">
    <property type="entry name" value="V-ATPase_asu"/>
</dbReference>
<reference evidence="12" key="1">
    <citation type="submission" date="2017-02" db="EMBL/GenBank/DDBJ databases">
        <title>Delving into the versatile metabolic prowess of the omnipresent phylum Bacteroidetes.</title>
        <authorList>
            <person name="Nobu M.K."/>
            <person name="Mei R."/>
            <person name="Narihiro T."/>
            <person name="Kuroda K."/>
            <person name="Liu W.-T."/>
        </authorList>
    </citation>
    <scope>NUCLEOTIDE SEQUENCE</scope>
    <source>
        <strain evidence="12">ADurb.Bin131</strain>
    </source>
</reference>
<protein>
    <recommendedName>
        <fullName evidence="7">V-type ATP synthase alpha chain</fullName>
        <ecNumber evidence="7">7.1.2.2</ecNumber>
    </recommendedName>
    <alternativeName>
        <fullName evidence="7">V-ATPase subunit A</fullName>
    </alternativeName>
</protein>
<dbReference type="PANTHER" id="PTHR43607">
    <property type="entry name" value="V-TYPE PROTON ATPASE CATALYTIC SUBUNIT A"/>
    <property type="match status" value="1"/>
</dbReference>
<dbReference type="Pfam" id="PF16886">
    <property type="entry name" value="ATP-synt_ab_Xtn"/>
    <property type="match status" value="1"/>
</dbReference>
<dbReference type="PANTHER" id="PTHR43607:SF1">
    <property type="entry name" value="H(+)-TRANSPORTING TWO-SECTOR ATPASE"/>
    <property type="match status" value="1"/>
</dbReference>
<dbReference type="Proteomes" id="UP000485562">
    <property type="component" value="Unassembled WGS sequence"/>
</dbReference>
<proteinExistence type="inferred from homology"/>
<comment type="similarity">
    <text evidence="1 7">Belongs to the ATPase alpha/beta chains family.</text>
</comment>
<evidence type="ECO:0000259" key="9">
    <source>
        <dbReference type="Pfam" id="PF02874"/>
    </source>
</evidence>
<dbReference type="InterPro" id="IPR027417">
    <property type="entry name" value="P-loop_NTPase"/>
</dbReference>
<keyword evidence="7" id="KW-0375">Hydrogen ion transport</keyword>
<dbReference type="InterPro" id="IPR031686">
    <property type="entry name" value="ATP-synth_a_Xtn"/>
</dbReference>
<evidence type="ECO:0000259" key="10">
    <source>
        <dbReference type="Pfam" id="PF16886"/>
    </source>
</evidence>
<dbReference type="NCBIfam" id="NF003220">
    <property type="entry name" value="PRK04192.1"/>
    <property type="match status" value="1"/>
</dbReference>
<dbReference type="Gene3D" id="2.40.30.20">
    <property type="match status" value="1"/>
</dbReference>
<dbReference type="CDD" id="cd01134">
    <property type="entry name" value="V_A-ATPase_A"/>
    <property type="match status" value="1"/>
</dbReference>
<feature type="domain" description="ATPsynthase alpha/beta subunit barrel-sandwich" evidence="10">
    <location>
        <begin position="111"/>
        <end position="198"/>
    </location>
</feature>
<feature type="domain" description="ATP synthase A/B type C-terminal" evidence="11">
    <location>
        <begin position="445"/>
        <end position="539"/>
    </location>
</feature>
<sequence length="588" mass="66649">MAEVAGSVIRVNGPVVQIRCNRNLKMLDMVEIGAERLIGEIVRLKENIAYIQVYEDTTSLKAGDPVYSDDLPLSLELGPGLIGNIFDGIQRPLEMIRQQEGDFISRGVHINALNREKRMHFIPLKKQGESVQPGDVIGEVPETSLIKHKILVPSYAPAGNLISIISEGDYTVEEVIAEIEGIDGTIFPLKMYQRWPVRKQRPYKQRIPVSEVLITGQRVIDTLFPVAKGGCVAVPGGFGTGKTVVQHQLAKWSDADVVVFVGCGERGNEMTDVLRNFTRLIDPRTGKLLLERTVFIANTSNMPVAAREASIYTGMTIAEYYRDMGYNVALMADSTSRWAEALRELAGRMEEIPLEEGFPSYLPARLAEFYERSGSVITLNDRTGSITIIASVSPPGGDFSEPVTSHTKRFIRCFWALDRDLAYSRHYPAISWIESYSEYVEELKSWWDKYTDGQWLEYRYTILDLLQQEQRLQQVVKLIGMDVLPNTQKLILETCSLFKNAFLQQSAFDDVDTFCSAQKQFLMFKAILIFHRVSNELVKIGVDISEIRESSVYQEIMRMKTQYPENQIDKLKQFVDSIEENLRGLEKK</sequence>
<evidence type="ECO:0000256" key="7">
    <source>
        <dbReference type="HAMAP-Rule" id="MF_00309"/>
    </source>
</evidence>
<comment type="catalytic activity">
    <reaction evidence="7">
        <text>ATP + H2O + 4 H(+)(in) = ADP + phosphate + 5 H(+)(out)</text>
        <dbReference type="Rhea" id="RHEA:57720"/>
        <dbReference type="ChEBI" id="CHEBI:15377"/>
        <dbReference type="ChEBI" id="CHEBI:15378"/>
        <dbReference type="ChEBI" id="CHEBI:30616"/>
        <dbReference type="ChEBI" id="CHEBI:43474"/>
        <dbReference type="ChEBI" id="CHEBI:456216"/>
        <dbReference type="EC" id="7.1.2.2"/>
    </reaction>
</comment>
<dbReference type="AlphaFoldDB" id="A0A1V6CE43"/>
<dbReference type="GO" id="GO:0045259">
    <property type="term" value="C:proton-transporting ATP synthase complex"/>
    <property type="evidence" value="ECO:0007669"/>
    <property type="project" value="UniProtKB-ARBA"/>
</dbReference>
<dbReference type="CDD" id="cd18111">
    <property type="entry name" value="ATP-synt_V_A-type_alpha_C"/>
    <property type="match status" value="1"/>
</dbReference>
<dbReference type="EMBL" id="MWDQ01000022">
    <property type="protein sequence ID" value="OQB75160.1"/>
    <property type="molecule type" value="Genomic_DNA"/>
</dbReference>
<keyword evidence="5 7" id="KW-1278">Translocase</keyword>
<evidence type="ECO:0000256" key="2">
    <source>
        <dbReference type="ARBA" id="ARBA00022448"/>
    </source>
</evidence>
<dbReference type="Pfam" id="PF02874">
    <property type="entry name" value="ATP-synt_ab_N"/>
    <property type="match status" value="1"/>
</dbReference>
<evidence type="ECO:0000259" key="11">
    <source>
        <dbReference type="Pfam" id="PF22919"/>
    </source>
</evidence>
<dbReference type="GO" id="GO:0046933">
    <property type="term" value="F:proton-transporting ATP synthase activity, rotational mechanism"/>
    <property type="evidence" value="ECO:0007669"/>
    <property type="project" value="UniProtKB-UniRule"/>
</dbReference>
<gene>
    <name evidence="7 12" type="primary">atpA</name>
    <name evidence="12" type="ORF">BWX89_00102</name>
</gene>
<evidence type="ECO:0000313" key="12">
    <source>
        <dbReference type="EMBL" id="OQB75160.1"/>
    </source>
</evidence>
<dbReference type="InterPro" id="IPR055190">
    <property type="entry name" value="ATP-synt_VA_C"/>
</dbReference>
<comment type="function">
    <text evidence="7">Produces ATP from ADP in the presence of a proton gradient across the membrane. The V-type alpha chain is a catalytic subunit.</text>
</comment>
<keyword evidence="2 7" id="KW-0813">Transport</keyword>
<keyword evidence="7" id="KW-0066">ATP synthesis</keyword>